<evidence type="ECO:0000256" key="2">
    <source>
        <dbReference type="ARBA" id="ARBA00022448"/>
    </source>
</evidence>
<evidence type="ECO:0000256" key="4">
    <source>
        <dbReference type="ARBA" id="ARBA00022741"/>
    </source>
</evidence>
<name>A0A149TJC8_9PROT</name>
<keyword evidence="4" id="KW-0547">Nucleotide-binding</keyword>
<evidence type="ECO:0000313" key="7">
    <source>
        <dbReference type="EMBL" id="KXV48046.1"/>
    </source>
</evidence>
<dbReference type="InterPro" id="IPR017871">
    <property type="entry name" value="ABC_transporter-like_CS"/>
</dbReference>
<dbReference type="OrthoDB" id="9778547at2"/>
<organism evidence="7 8">
    <name type="scientific">Gluconobacter albidus</name>
    <dbReference type="NCBI Taxonomy" id="318683"/>
    <lineage>
        <taxon>Bacteria</taxon>
        <taxon>Pseudomonadati</taxon>
        <taxon>Pseudomonadota</taxon>
        <taxon>Alphaproteobacteria</taxon>
        <taxon>Acetobacterales</taxon>
        <taxon>Acetobacteraceae</taxon>
        <taxon>Gluconobacter</taxon>
    </lineage>
</organism>
<keyword evidence="3" id="KW-0536">Nodulation</keyword>
<evidence type="ECO:0000313" key="8">
    <source>
        <dbReference type="Proteomes" id="UP000075636"/>
    </source>
</evidence>
<sequence length="308" mass="33355">MQDRNILHPGAPLSLPVEVSHLTKSFGSFKALDDVSFSIAQGETVALLGRNGAGKSTLIGCLMGFLLADGGSIDIFGHSIAALPREIRARTGFVPQTMTGFGNFRVGQLMDYIAAFYGELPPVDPALIAWADLDPKKQVRALSGGQKQRLAIVLAMRHNPEFLVLDEPVASLDPHARRDFMNLLDAYTQRTGASILISSHILSDLERMCSRLLFVRQGRVVLDVPTGTFRATTRWLEHPAPAQLLALLPPDVQILGQRPDALLVHGWTGDLSLPENTLTVVPDFEDAFLEITAPRTPPAHAEGSDSAA</sequence>
<evidence type="ECO:0000256" key="5">
    <source>
        <dbReference type="ARBA" id="ARBA00022840"/>
    </source>
</evidence>
<dbReference type="SUPFAM" id="SSF52540">
    <property type="entry name" value="P-loop containing nucleoside triphosphate hydrolases"/>
    <property type="match status" value="1"/>
</dbReference>
<dbReference type="InterPro" id="IPR003439">
    <property type="entry name" value="ABC_transporter-like_ATP-bd"/>
</dbReference>
<dbReference type="InterPro" id="IPR027417">
    <property type="entry name" value="P-loop_NTPase"/>
</dbReference>
<dbReference type="PROSITE" id="PS50893">
    <property type="entry name" value="ABC_TRANSPORTER_2"/>
    <property type="match status" value="1"/>
</dbReference>
<dbReference type="SMART" id="SM00382">
    <property type="entry name" value="AAA"/>
    <property type="match status" value="1"/>
</dbReference>
<evidence type="ECO:0000256" key="1">
    <source>
        <dbReference type="ARBA" id="ARBA00005417"/>
    </source>
</evidence>
<dbReference type="RefSeq" id="WP_062108123.1">
    <property type="nucleotide sequence ID" value="NZ_LHZR01000106.1"/>
</dbReference>
<accession>A0A149TJC8</accession>
<dbReference type="PATRIC" id="fig|318683.6.peg.3513"/>
<keyword evidence="5 7" id="KW-0067">ATP-binding</keyword>
<proteinExistence type="inferred from homology"/>
<keyword evidence="2" id="KW-0813">Transport</keyword>
<dbReference type="GO" id="GO:0005524">
    <property type="term" value="F:ATP binding"/>
    <property type="evidence" value="ECO:0007669"/>
    <property type="project" value="UniProtKB-KW"/>
</dbReference>
<dbReference type="CDD" id="cd03230">
    <property type="entry name" value="ABC_DR_subfamily_A"/>
    <property type="match status" value="1"/>
</dbReference>
<dbReference type="Pfam" id="PF00005">
    <property type="entry name" value="ABC_tran"/>
    <property type="match status" value="1"/>
</dbReference>
<dbReference type="STRING" id="318683.A0U94_10855"/>
<dbReference type="AlphaFoldDB" id="A0A149TJC8"/>
<evidence type="ECO:0000259" key="6">
    <source>
        <dbReference type="PROSITE" id="PS50893"/>
    </source>
</evidence>
<comment type="similarity">
    <text evidence="1">Belongs to the ABC transporter superfamily.</text>
</comment>
<dbReference type="PROSITE" id="PS00211">
    <property type="entry name" value="ABC_TRANSPORTER_1"/>
    <property type="match status" value="1"/>
</dbReference>
<dbReference type="EMBL" id="LHZR01000106">
    <property type="protein sequence ID" value="KXV48046.1"/>
    <property type="molecule type" value="Genomic_DNA"/>
</dbReference>
<dbReference type="Gene3D" id="3.40.50.300">
    <property type="entry name" value="P-loop containing nucleotide triphosphate hydrolases"/>
    <property type="match status" value="1"/>
</dbReference>
<feature type="domain" description="ABC transporter" evidence="6">
    <location>
        <begin position="17"/>
        <end position="242"/>
    </location>
</feature>
<dbReference type="InterPro" id="IPR050763">
    <property type="entry name" value="ABC_transporter_ATP-binding"/>
</dbReference>
<evidence type="ECO:0000256" key="3">
    <source>
        <dbReference type="ARBA" id="ARBA00022458"/>
    </source>
</evidence>
<dbReference type="Proteomes" id="UP000075636">
    <property type="component" value="Unassembled WGS sequence"/>
</dbReference>
<protein>
    <submittedName>
        <fullName evidence="7">ABC transporter ATP-binding protein</fullName>
    </submittedName>
</protein>
<comment type="caution">
    <text evidence="7">The sequence shown here is derived from an EMBL/GenBank/DDBJ whole genome shotgun (WGS) entry which is preliminary data.</text>
</comment>
<dbReference type="GO" id="GO:0016887">
    <property type="term" value="F:ATP hydrolysis activity"/>
    <property type="evidence" value="ECO:0007669"/>
    <property type="project" value="InterPro"/>
</dbReference>
<dbReference type="PANTHER" id="PTHR42711:SF5">
    <property type="entry name" value="ABC TRANSPORTER ATP-BINDING PROTEIN NATA"/>
    <property type="match status" value="1"/>
</dbReference>
<dbReference type="InterPro" id="IPR003593">
    <property type="entry name" value="AAA+_ATPase"/>
</dbReference>
<dbReference type="PANTHER" id="PTHR42711">
    <property type="entry name" value="ABC TRANSPORTER ATP-BINDING PROTEIN"/>
    <property type="match status" value="1"/>
</dbReference>
<gene>
    <name evidence="7" type="ORF">AD945_08890</name>
</gene>
<reference evidence="7 8" key="1">
    <citation type="submission" date="2015-06" db="EMBL/GenBank/DDBJ databases">
        <title>Improved classification and identification of acetic acid bacteria using matrix-assisted laser desorption/ionization time-of-flight mass spectrometry; Gluconobacter nephelii and Gluconobacter uchimurae are later heterotypic synonyms of Gluconobacter japonicus and Gluconobacter oxydans, respectively.</title>
        <authorList>
            <person name="Li L."/>
            <person name="Cleenwerck I."/>
            <person name="De Vuyst L."/>
            <person name="Vandamme P."/>
        </authorList>
    </citation>
    <scope>NUCLEOTIDE SEQUENCE [LARGE SCALE GENOMIC DNA]</scope>
    <source>
        <strain evidence="7 8">LMG 1768</strain>
    </source>
</reference>